<sequence length="462" mass="51826">MYNYERAKSLFAFEDAVRKLQDDVDSWAEKAEKELHPRVLRNARSVAKSIALEIVGLVRTLNTLSSEEVTMRLSRLRQEVKTLNELLSQTKVSLTQLSEQFKAEDKNAQESVRTEPPRLRESLEIIMQQLDIQVEEHREQAFGLIPQHQQLVRHTSLWHFMYKTHSTIDLKKPQQSQYQRPGPALPYPATQGQDFMQPLVVSPPHVPGRYSPTQGQRFMHPPAGSPPHVPGRYPPTQGQRFMHPPFGSPPHVPGRNPPSDASSMRAASVYNPSGQPLQAVHARSSDLSGLSPQQNPHFLPTGTQVPQVQRLPQGQGPRPQPQYSQTALQSSFQGGEHFPMIRQMQGHGAMFAQDSTSNFPPIQSYSHTTHVASQIPREVQRESRTSEDLEWRQRTRDSATGDALDVEFFYPADLYGNSGHGTNSSRSFTDSSSANGNGTNYTNTTTDDSDDDWEGMYAPNSG</sequence>
<feature type="region of interest" description="Disordered" evidence="2">
    <location>
        <begin position="204"/>
        <end position="328"/>
    </location>
</feature>
<evidence type="ECO:0000313" key="3">
    <source>
        <dbReference type="EMBL" id="KAF5379490.1"/>
    </source>
</evidence>
<keyword evidence="4" id="KW-1185">Reference proteome</keyword>
<evidence type="ECO:0000313" key="4">
    <source>
        <dbReference type="Proteomes" id="UP000565441"/>
    </source>
</evidence>
<name>A0A8H5M326_9AGAR</name>
<feature type="compositionally biased region" description="Polar residues" evidence="2">
    <location>
        <begin position="285"/>
        <end position="296"/>
    </location>
</feature>
<evidence type="ECO:0000256" key="2">
    <source>
        <dbReference type="SAM" id="MobiDB-lite"/>
    </source>
</evidence>
<gene>
    <name evidence="3" type="ORF">D9615_006619</name>
</gene>
<keyword evidence="1" id="KW-0175">Coiled coil</keyword>
<comment type="caution">
    <text evidence="3">The sequence shown here is derived from an EMBL/GenBank/DDBJ whole genome shotgun (WGS) entry which is preliminary data.</text>
</comment>
<feature type="coiled-coil region" evidence="1">
    <location>
        <begin position="66"/>
        <end position="93"/>
    </location>
</feature>
<feature type="compositionally biased region" description="Pro residues" evidence="2">
    <location>
        <begin position="223"/>
        <end position="233"/>
    </location>
</feature>
<dbReference type="EMBL" id="JAACJP010000016">
    <property type="protein sequence ID" value="KAF5379490.1"/>
    <property type="molecule type" value="Genomic_DNA"/>
</dbReference>
<proteinExistence type="predicted"/>
<reference evidence="3 4" key="1">
    <citation type="journal article" date="2020" name="ISME J.">
        <title>Uncovering the hidden diversity of litter-decomposition mechanisms in mushroom-forming fungi.</title>
        <authorList>
            <person name="Floudas D."/>
            <person name="Bentzer J."/>
            <person name="Ahren D."/>
            <person name="Johansson T."/>
            <person name="Persson P."/>
            <person name="Tunlid A."/>
        </authorList>
    </citation>
    <scope>NUCLEOTIDE SEQUENCE [LARGE SCALE GENOMIC DNA]</scope>
    <source>
        <strain evidence="3 4">CBS 661.87</strain>
    </source>
</reference>
<feature type="compositionally biased region" description="Basic and acidic residues" evidence="2">
    <location>
        <begin position="378"/>
        <end position="396"/>
    </location>
</feature>
<evidence type="ECO:0000256" key="1">
    <source>
        <dbReference type="SAM" id="Coils"/>
    </source>
</evidence>
<feature type="compositionally biased region" description="Low complexity" evidence="2">
    <location>
        <begin position="304"/>
        <end position="317"/>
    </location>
</feature>
<dbReference type="AlphaFoldDB" id="A0A8H5M326"/>
<feature type="compositionally biased region" description="Pro residues" evidence="2">
    <location>
        <begin position="246"/>
        <end position="256"/>
    </location>
</feature>
<accession>A0A8H5M326</accession>
<feature type="region of interest" description="Disordered" evidence="2">
    <location>
        <begin position="415"/>
        <end position="462"/>
    </location>
</feature>
<feature type="compositionally biased region" description="Low complexity" evidence="2">
    <location>
        <begin position="424"/>
        <end position="446"/>
    </location>
</feature>
<feature type="region of interest" description="Disordered" evidence="2">
    <location>
        <begin position="369"/>
        <end position="396"/>
    </location>
</feature>
<protein>
    <submittedName>
        <fullName evidence="3">Uncharacterized protein</fullName>
    </submittedName>
</protein>
<dbReference type="Proteomes" id="UP000565441">
    <property type="component" value="Unassembled WGS sequence"/>
</dbReference>
<organism evidence="3 4">
    <name type="scientific">Tricholomella constricta</name>
    <dbReference type="NCBI Taxonomy" id="117010"/>
    <lineage>
        <taxon>Eukaryota</taxon>
        <taxon>Fungi</taxon>
        <taxon>Dikarya</taxon>
        <taxon>Basidiomycota</taxon>
        <taxon>Agaricomycotina</taxon>
        <taxon>Agaricomycetes</taxon>
        <taxon>Agaricomycetidae</taxon>
        <taxon>Agaricales</taxon>
        <taxon>Tricholomatineae</taxon>
        <taxon>Lyophyllaceae</taxon>
        <taxon>Tricholomella</taxon>
    </lineage>
</organism>